<dbReference type="CDD" id="cd17324">
    <property type="entry name" value="MFS_NepI_like"/>
    <property type="match status" value="1"/>
</dbReference>
<feature type="transmembrane region" description="Helical" evidence="6">
    <location>
        <begin position="113"/>
        <end position="134"/>
    </location>
</feature>
<keyword evidence="5 6" id="KW-0472">Membrane</keyword>
<evidence type="ECO:0000256" key="2">
    <source>
        <dbReference type="ARBA" id="ARBA00022475"/>
    </source>
</evidence>
<accession>A0A2T0VBW8</accession>
<feature type="domain" description="Major facilitator superfamily (MFS) profile" evidence="7">
    <location>
        <begin position="22"/>
        <end position="401"/>
    </location>
</feature>
<dbReference type="PANTHER" id="PTHR43124:SF4">
    <property type="entry name" value="SUGAR EFFLUX TRANSPORTER"/>
    <property type="match status" value="1"/>
</dbReference>
<keyword evidence="9" id="KW-1185">Reference proteome</keyword>
<feature type="transmembrane region" description="Helical" evidence="6">
    <location>
        <begin position="220"/>
        <end position="239"/>
    </location>
</feature>
<dbReference type="Pfam" id="PF07690">
    <property type="entry name" value="MFS_1"/>
    <property type="match status" value="1"/>
</dbReference>
<feature type="transmembrane region" description="Helical" evidence="6">
    <location>
        <begin position="259"/>
        <end position="280"/>
    </location>
</feature>
<keyword evidence="4 6" id="KW-1133">Transmembrane helix</keyword>
<feature type="transmembrane region" description="Helical" evidence="6">
    <location>
        <begin position="377"/>
        <end position="400"/>
    </location>
</feature>
<feature type="transmembrane region" description="Helical" evidence="6">
    <location>
        <begin position="16"/>
        <end position="36"/>
    </location>
</feature>
<dbReference type="InterPro" id="IPR050189">
    <property type="entry name" value="MFS_Efflux_Transporters"/>
</dbReference>
<proteinExistence type="predicted"/>
<dbReference type="Gene3D" id="1.20.1250.20">
    <property type="entry name" value="MFS general substrate transporter like domains"/>
    <property type="match status" value="1"/>
</dbReference>
<evidence type="ECO:0000256" key="3">
    <source>
        <dbReference type="ARBA" id="ARBA00022692"/>
    </source>
</evidence>
<evidence type="ECO:0000256" key="6">
    <source>
        <dbReference type="SAM" id="Phobius"/>
    </source>
</evidence>
<comment type="caution">
    <text evidence="8">The sequence shown here is derived from an EMBL/GenBank/DDBJ whole genome shotgun (WGS) entry which is preliminary data.</text>
</comment>
<protein>
    <submittedName>
        <fullName evidence="8">Putative MFS family arabinose efflux permease</fullName>
    </submittedName>
</protein>
<dbReference type="SUPFAM" id="SSF103473">
    <property type="entry name" value="MFS general substrate transporter"/>
    <property type="match status" value="1"/>
</dbReference>
<organism evidence="8 9">
    <name type="scientific">Glaciihabitans tibetensis</name>
    <dbReference type="NCBI Taxonomy" id="1266600"/>
    <lineage>
        <taxon>Bacteria</taxon>
        <taxon>Bacillati</taxon>
        <taxon>Actinomycetota</taxon>
        <taxon>Actinomycetes</taxon>
        <taxon>Micrococcales</taxon>
        <taxon>Microbacteriaceae</taxon>
        <taxon>Glaciihabitans</taxon>
    </lineage>
</organism>
<feature type="transmembrane region" description="Helical" evidence="6">
    <location>
        <begin position="287"/>
        <end position="306"/>
    </location>
</feature>
<dbReference type="GO" id="GO:0005886">
    <property type="term" value="C:plasma membrane"/>
    <property type="evidence" value="ECO:0007669"/>
    <property type="project" value="UniProtKB-SubCell"/>
</dbReference>
<dbReference type="RefSeq" id="WP_106213393.1">
    <property type="nucleotide sequence ID" value="NZ_PVTL01000006.1"/>
</dbReference>
<evidence type="ECO:0000256" key="1">
    <source>
        <dbReference type="ARBA" id="ARBA00004651"/>
    </source>
</evidence>
<dbReference type="InterPro" id="IPR020846">
    <property type="entry name" value="MFS_dom"/>
</dbReference>
<dbReference type="PROSITE" id="PS50850">
    <property type="entry name" value="MFS"/>
    <property type="match status" value="1"/>
</dbReference>
<feature type="transmembrane region" description="Helical" evidence="6">
    <location>
        <begin position="343"/>
        <end position="365"/>
    </location>
</feature>
<dbReference type="AlphaFoldDB" id="A0A2T0VBW8"/>
<evidence type="ECO:0000256" key="4">
    <source>
        <dbReference type="ARBA" id="ARBA00022989"/>
    </source>
</evidence>
<feature type="transmembrane region" description="Helical" evidence="6">
    <location>
        <begin position="56"/>
        <end position="76"/>
    </location>
</feature>
<dbReference type="InterPro" id="IPR036259">
    <property type="entry name" value="MFS_trans_sf"/>
</dbReference>
<evidence type="ECO:0000256" key="5">
    <source>
        <dbReference type="ARBA" id="ARBA00023136"/>
    </source>
</evidence>
<feature type="transmembrane region" description="Helical" evidence="6">
    <location>
        <begin position="312"/>
        <end position="331"/>
    </location>
</feature>
<comment type="subcellular location">
    <subcellularLocation>
        <location evidence="1">Cell membrane</location>
        <topology evidence="1">Multi-pass membrane protein</topology>
    </subcellularLocation>
</comment>
<dbReference type="Proteomes" id="UP000237983">
    <property type="component" value="Unassembled WGS sequence"/>
</dbReference>
<name>A0A2T0VBW8_9MICO</name>
<dbReference type="GO" id="GO:0022857">
    <property type="term" value="F:transmembrane transporter activity"/>
    <property type="evidence" value="ECO:0007669"/>
    <property type="project" value="InterPro"/>
</dbReference>
<reference evidence="8 9" key="1">
    <citation type="submission" date="2018-03" db="EMBL/GenBank/DDBJ databases">
        <title>Genomic Encyclopedia of Type Strains, Phase III (KMG-III): the genomes of soil and plant-associated and newly described type strains.</title>
        <authorList>
            <person name="Whitman W."/>
        </authorList>
    </citation>
    <scope>NUCLEOTIDE SEQUENCE [LARGE SCALE GENOMIC DNA]</scope>
    <source>
        <strain evidence="8 9">CGMCC 1.12484</strain>
    </source>
</reference>
<keyword evidence="3 6" id="KW-0812">Transmembrane</keyword>
<dbReference type="InterPro" id="IPR011701">
    <property type="entry name" value="MFS"/>
</dbReference>
<dbReference type="OrthoDB" id="2810795at2"/>
<feature type="transmembrane region" description="Helical" evidence="6">
    <location>
        <begin position="88"/>
        <end position="107"/>
    </location>
</feature>
<sequence>MGAPTSKTAPASTSEYAFPWAPLLILASAIFVAVTSEFVPVGLLPDLAETFDVSESQVGLLVTIFAGSVVVSAAPLTALTRNVPRKKLVIAVLVVFAIGNLLAALAPTYTVLVIARVIGGVAHGLFWSIVGAYTGYLVPKHHLGRAVAITSGGGSAAFVLGVPLGTALGQALGWRLTFAVIAAVIAVILVLVLKFLPAISHRVELKTGEIAVPMRKDRSVVGVVLLCVIVLITMNAHYVFYTYISPYLTGVAGFDETSIAPLLFLFGGAGAIGLVISGFVSDKYPRAGLAVAFTVVAACVLVIAVWHSNTAIVLVAIVIWAIAFGGAPAMMQTRLLHTASPRIRDAASAWYTTAFNAAIGAGALIGGGLLDRYGLEILPYVDVALLLIGIVVLLVSNVIVRRRSLPRDVSLSTGSISTIGSP</sequence>
<keyword evidence="2" id="KW-1003">Cell membrane</keyword>
<feature type="transmembrane region" description="Helical" evidence="6">
    <location>
        <begin position="176"/>
        <end position="199"/>
    </location>
</feature>
<evidence type="ECO:0000313" key="9">
    <source>
        <dbReference type="Proteomes" id="UP000237983"/>
    </source>
</evidence>
<feature type="transmembrane region" description="Helical" evidence="6">
    <location>
        <begin position="146"/>
        <end position="164"/>
    </location>
</feature>
<dbReference type="EMBL" id="PVTL01000006">
    <property type="protein sequence ID" value="PRY67651.1"/>
    <property type="molecule type" value="Genomic_DNA"/>
</dbReference>
<gene>
    <name evidence="8" type="ORF">B0I08_106258</name>
</gene>
<evidence type="ECO:0000259" key="7">
    <source>
        <dbReference type="PROSITE" id="PS50850"/>
    </source>
</evidence>
<dbReference type="PANTHER" id="PTHR43124">
    <property type="entry name" value="PURINE EFFLUX PUMP PBUE"/>
    <property type="match status" value="1"/>
</dbReference>
<evidence type="ECO:0000313" key="8">
    <source>
        <dbReference type="EMBL" id="PRY67651.1"/>
    </source>
</evidence>